<feature type="region of interest" description="Disordered" evidence="1">
    <location>
        <begin position="112"/>
        <end position="133"/>
    </location>
</feature>
<protein>
    <submittedName>
        <fullName evidence="2">Uncharacterized protein</fullName>
    </submittedName>
</protein>
<feature type="compositionally biased region" description="Polar residues" evidence="1">
    <location>
        <begin position="904"/>
        <end position="916"/>
    </location>
</feature>
<feature type="compositionally biased region" description="Polar residues" evidence="1">
    <location>
        <begin position="112"/>
        <end position="132"/>
    </location>
</feature>
<feature type="compositionally biased region" description="Polar residues" evidence="1">
    <location>
        <begin position="1"/>
        <end position="31"/>
    </location>
</feature>
<dbReference type="PANTHER" id="PTHR14435:SF2">
    <property type="entry name" value="ZINC FINGER PROTEIN 106"/>
    <property type="match status" value="1"/>
</dbReference>
<feature type="compositionally biased region" description="Basic and acidic residues" evidence="1">
    <location>
        <begin position="864"/>
        <end position="879"/>
    </location>
</feature>
<feature type="compositionally biased region" description="Basic and acidic residues" evidence="1">
    <location>
        <begin position="322"/>
        <end position="340"/>
    </location>
</feature>
<proteinExistence type="predicted"/>
<accession>A0A8S3SPI3</accession>
<feature type="compositionally biased region" description="Basic and acidic residues" evidence="1">
    <location>
        <begin position="1103"/>
        <end position="1117"/>
    </location>
</feature>
<dbReference type="GO" id="GO:0005829">
    <property type="term" value="C:cytosol"/>
    <property type="evidence" value="ECO:0007669"/>
    <property type="project" value="TreeGrafter"/>
</dbReference>
<feature type="region of interest" description="Disordered" evidence="1">
    <location>
        <begin position="795"/>
        <end position="828"/>
    </location>
</feature>
<dbReference type="InterPro" id="IPR015943">
    <property type="entry name" value="WD40/YVTN_repeat-like_dom_sf"/>
</dbReference>
<dbReference type="Proteomes" id="UP000683360">
    <property type="component" value="Unassembled WGS sequence"/>
</dbReference>
<feature type="compositionally biased region" description="Polar residues" evidence="1">
    <location>
        <begin position="849"/>
        <end position="862"/>
    </location>
</feature>
<feature type="region of interest" description="Disordered" evidence="1">
    <location>
        <begin position="319"/>
        <end position="387"/>
    </location>
</feature>
<dbReference type="OrthoDB" id="10002522at2759"/>
<feature type="compositionally biased region" description="Basic and acidic residues" evidence="1">
    <location>
        <begin position="1010"/>
        <end position="1033"/>
    </location>
</feature>
<dbReference type="EMBL" id="CAJPWZ010001666">
    <property type="protein sequence ID" value="CAG2220601.1"/>
    <property type="molecule type" value="Genomic_DNA"/>
</dbReference>
<comment type="caution">
    <text evidence="2">The sequence shown here is derived from an EMBL/GenBank/DDBJ whole genome shotgun (WGS) entry which is preliminary data.</text>
</comment>
<name>A0A8S3SPI3_MYTED</name>
<feature type="region of interest" description="Disordered" evidence="1">
    <location>
        <begin position="849"/>
        <end position="935"/>
    </location>
</feature>
<feature type="compositionally biased region" description="Basic and acidic residues" evidence="1">
    <location>
        <begin position="805"/>
        <end position="828"/>
    </location>
</feature>
<sequence length="1548" mass="173666">MSSLHTTKDFNFSDSLRSNPESNTKLESVTSIDPLELWRKEQARETTSEKPEKLDNLQLKSDEYKHMKSTVTNFSPSRRQDREQTAVSPNKLTDDGLASYRGSLENNVISSMSQNKTNQPEPSITVTGSLPWNNRGLLPHTPIKSDMTQPGTSWFDAVSSGQQKYHTQSGHESVGEKILVAPSVSTWLSSGIPKTEPLCTVGTVALTSTTTVTTWSTSSGYLTQPQVMSSSDMSLSTLGRDIRMRRPSETSTAESLVDTVYDISIKEEDIRQELQDVDQNITRLRKLIEESTEELNNYKERKQKLKKDEENLRSRRINVLQEARDKQKRPDSRHDSDISDRPTPPLSATEDSGVTSGGRVVPMSSAENSWLGHSSRSGPEYQFGNPIEPHILKGLQVLNSIQQNNEKDKNEIPSYGPRAFDSTLSYNQPSDLPPISTQASLQHIPSHLMEASHQQLRSLNATDVRQQMSSNVSTQQMPSYASSQQMSPNVSLQHMPLNVSSQYMPLNLSSQHMPPNVSSQHMPPNASLQYMPPNVSSQQMPQNISPQQMPPNISSQQMPPNVLTQQHMMLPPRSIQSVQSSQFPGALISPVRIGSNVGMPSVQFSSPDSQMSPGQQQRIDKSKDITQIKVSDILYEGADMSSASNVQKMSKYGSLQEQISDTEKQTNFSTTSSKTINERVLDQQRILNSSYDKQVINSEKNLERDQAYGEKILNNPSSERQSEDVIMMSDDQKHGGDIIVINDSPKRSVKNEYSEKPHMKAWLAAEKPDFEYHPSRSKSLNGMNLKRKDDDDAVKNLQSPLRPTPTKDQKVSKRQTEQIEIEEEKKDIESNQTTDLKSFGFVTLSNLMNTDQTKSPQNTPVNSPRREEVKKINKHEVEMSPKTFSGNDELRNTKLGEEPKVERLSSNMEEYTSLSKGSDVGSLKNDGKGSDTEKSDVMRQIYDNREKVNIQYMGSLSQGVDQAKLLKQFKSGKGKDDGMSFLVVDGDQNKDMYNKLQLLFNKPPTGSSRSNKEDIRMETDEKSDSGVKDHDSNFESIGSNNSLGEKIRQYCKQNKPDVSELLITVSDGEQREGADCSVVSPGPEKLEERRCSSPYKKRLKTKKERDRASIRKQKEGCILESSSDYNSQDEEVPQKHGHRPKSGQKSRSSDVEIISDNKDDSLSFDKKSEDLRSHDKGSEVIPHRLLEEVQLETESDDSRAQFKDKFSERFKLNPNLLASLKAAVRSSLSKEDCRETKIDYRRFTGPQQQVSGIQIVGEEIYVSYLGNSVRKFNFKTGELLHAFDCSPHQISCMFVLRNNDSLRLYTGGPSQHLLGFNANTGQLFRTENLEEKLQCFHHNWGKLFIGTYTGSILVWSTKTDRNIDAYVCSDRPISCISSATEGAQKVILVAAYDSTVFVLSATSGLLIRILEGHTKTVFSLQVDGSIVFSGSGDKTVMEHNLQTGDMSWTYTQAAGIITTVCVYEDLLFSASFDKFIRCYTRQDHKLKALYYGADRGLVTQMTVIDDKVITGNRNGIVEVNLSTEIKKQCASLKAVVMCLESNLIYCHM</sequence>
<keyword evidence="3" id="KW-1185">Reference proteome</keyword>
<feature type="compositionally biased region" description="Basic and acidic residues" evidence="1">
    <location>
        <begin position="36"/>
        <end position="66"/>
    </location>
</feature>
<feature type="compositionally biased region" description="Basic and acidic residues" evidence="1">
    <location>
        <begin position="1147"/>
        <end position="1178"/>
    </location>
</feature>
<dbReference type="Gene3D" id="2.130.10.10">
    <property type="entry name" value="YVTN repeat-like/Quinoprotein amine dehydrogenase"/>
    <property type="match status" value="2"/>
</dbReference>
<dbReference type="InterPro" id="IPR042622">
    <property type="entry name" value="Znf106"/>
</dbReference>
<evidence type="ECO:0000313" key="3">
    <source>
        <dbReference type="Proteomes" id="UP000683360"/>
    </source>
</evidence>
<dbReference type="GO" id="GO:0017124">
    <property type="term" value="F:SH3 domain binding"/>
    <property type="evidence" value="ECO:0007669"/>
    <property type="project" value="TreeGrafter"/>
</dbReference>
<feature type="region of interest" description="Disordered" evidence="1">
    <location>
        <begin position="1"/>
        <end position="98"/>
    </location>
</feature>
<feature type="region of interest" description="Disordered" evidence="1">
    <location>
        <begin position="1065"/>
        <end position="1178"/>
    </location>
</feature>
<feature type="compositionally biased region" description="Basic residues" evidence="1">
    <location>
        <begin position="1135"/>
        <end position="1144"/>
    </location>
</feature>
<dbReference type="GO" id="GO:0003723">
    <property type="term" value="F:RNA binding"/>
    <property type="evidence" value="ECO:0007669"/>
    <property type="project" value="InterPro"/>
</dbReference>
<reference evidence="2" key="1">
    <citation type="submission" date="2021-03" db="EMBL/GenBank/DDBJ databases">
        <authorList>
            <person name="Bekaert M."/>
        </authorList>
    </citation>
    <scope>NUCLEOTIDE SEQUENCE</scope>
</reference>
<feature type="compositionally biased region" description="Basic and acidic residues" evidence="1">
    <location>
        <begin position="888"/>
        <end position="903"/>
    </location>
</feature>
<dbReference type="SMART" id="SM00320">
    <property type="entry name" value="WD40"/>
    <property type="match status" value="4"/>
</dbReference>
<organism evidence="2 3">
    <name type="scientific">Mytilus edulis</name>
    <name type="common">Blue mussel</name>
    <dbReference type="NCBI Taxonomy" id="6550"/>
    <lineage>
        <taxon>Eukaryota</taxon>
        <taxon>Metazoa</taxon>
        <taxon>Spiralia</taxon>
        <taxon>Lophotrochozoa</taxon>
        <taxon>Mollusca</taxon>
        <taxon>Bivalvia</taxon>
        <taxon>Autobranchia</taxon>
        <taxon>Pteriomorphia</taxon>
        <taxon>Mytilida</taxon>
        <taxon>Mytiloidea</taxon>
        <taxon>Mytilidae</taxon>
        <taxon>Mytilinae</taxon>
        <taxon>Mytilus</taxon>
    </lineage>
</organism>
<evidence type="ECO:0000256" key="1">
    <source>
        <dbReference type="SAM" id="MobiDB-lite"/>
    </source>
</evidence>
<feature type="compositionally biased region" description="Polar residues" evidence="1">
    <location>
        <begin position="365"/>
        <end position="377"/>
    </location>
</feature>
<dbReference type="InterPro" id="IPR036322">
    <property type="entry name" value="WD40_repeat_dom_sf"/>
</dbReference>
<feature type="compositionally biased region" description="Basic and acidic residues" evidence="1">
    <location>
        <begin position="925"/>
        <end position="935"/>
    </location>
</feature>
<dbReference type="SUPFAM" id="SSF50978">
    <property type="entry name" value="WD40 repeat-like"/>
    <property type="match status" value="1"/>
</dbReference>
<feature type="region of interest" description="Disordered" evidence="1">
    <location>
        <begin position="1000"/>
        <end position="1040"/>
    </location>
</feature>
<dbReference type="GO" id="GO:0016020">
    <property type="term" value="C:membrane"/>
    <property type="evidence" value="ECO:0007669"/>
    <property type="project" value="TreeGrafter"/>
</dbReference>
<dbReference type="PANTHER" id="PTHR14435">
    <property type="entry name" value="ZINC FINGER PROTEIN 106"/>
    <property type="match status" value="1"/>
</dbReference>
<gene>
    <name evidence="2" type="ORF">MEDL_34103</name>
</gene>
<dbReference type="InterPro" id="IPR001680">
    <property type="entry name" value="WD40_rpt"/>
</dbReference>
<evidence type="ECO:0000313" key="2">
    <source>
        <dbReference type="EMBL" id="CAG2220601.1"/>
    </source>
</evidence>